<dbReference type="GO" id="GO:0018996">
    <property type="term" value="P:molting cycle, collagen and cuticulin-based cuticle"/>
    <property type="evidence" value="ECO:0007669"/>
    <property type="project" value="InterPro"/>
</dbReference>
<keyword evidence="12" id="KW-0732">Signal</keyword>
<dbReference type="PROSITE" id="PS51864">
    <property type="entry name" value="ASTACIN"/>
    <property type="match status" value="1"/>
</dbReference>
<dbReference type="PANTHER" id="PTHR10127:SF891">
    <property type="entry name" value="ZINC METALLOPROTEINASE NAS-29"/>
    <property type="match status" value="1"/>
</dbReference>
<dbReference type="InterPro" id="IPR003582">
    <property type="entry name" value="ShKT_dom"/>
</dbReference>
<dbReference type="SMART" id="SM00254">
    <property type="entry name" value="ShKT"/>
    <property type="match status" value="2"/>
</dbReference>
<keyword evidence="8" id="KW-0865">Zymogen</keyword>
<comment type="caution">
    <text evidence="10">Lacks conserved residue(s) required for the propagation of feature annotation.</text>
</comment>
<proteinExistence type="predicted"/>
<feature type="signal peptide" evidence="12">
    <location>
        <begin position="1"/>
        <end position="18"/>
    </location>
</feature>
<evidence type="ECO:0000313" key="15">
    <source>
        <dbReference type="WBParaSite" id="BXY_0040100.1"/>
    </source>
</evidence>
<dbReference type="PROSITE" id="PS00022">
    <property type="entry name" value="EGF_1"/>
    <property type="match status" value="1"/>
</dbReference>
<dbReference type="Pfam" id="PF01549">
    <property type="entry name" value="ShK"/>
    <property type="match status" value="2"/>
</dbReference>
<feature type="binding site" evidence="11">
    <location>
        <position position="317"/>
    </location>
    <ligand>
        <name>Zn(2+)</name>
        <dbReference type="ChEBI" id="CHEBI:29105"/>
        <note>catalytic</note>
    </ligand>
</feature>
<keyword evidence="6 11" id="KW-0862">Zinc</keyword>
<dbReference type="InterPro" id="IPR001506">
    <property type="entry name" value="Peptidase_M12A"/>
</dbReference>
<evidence type="ECO:0000256" key="5">
    <source>
        <dbReference type="ARBA" id="ARBA00022801"/>
    </source>
</evidence>
<dbReference type="SUPFAM" id="SSF55486">
    <property type="entry name" value="Metalloproteases ('zincins'), catalytic domain"/>
    <property type="match status" value="1"/>
</dbReference>
<dbReference type="Pfam" id="PF01400">
    <property type="entry name" value="Astacin"/>
    <property type="match status" value="1"/>
</dbReference>
<keyword evidence="9 10" id="KW-1015">Disulfide bond</keyword>
<evidence type="ECO:0000256" key="2">
    <source>
        <dbReference type="ARBA" id="ARBA00022536"/>
    </source>
</evidence>
<evidence type="ECO:0000256" key="6">
    <source>
        <dbReference type="ARBA" id="ARBA00022833"/>
    </source>
</evidence>
<evidence type="ECO:0000256" key="13">
    <source>
        <dbReference type="SAM" id="MobiDB-lite"/>
    </source>
</evidence>
<dbReference type="Gene3D" id="3.40.390.10">
    <property type="entry name" value="Collagenase (Catalytic Domain)"/>
    <property type="match status" value="1"/>
</dbReference>
<dbReference type="InterPro" id="IPR000742">
    <property type="entry name" value="EGF"/>
</dbReference>
<evidence type="ECO:0000256" key="12">
    <source>
        <dbReference type="RuleBase" id="RU361183"/>
    </source>
</evidence>
<keyword evidence="2" id="KW-0245">EGF-like domain</keyword>
<dbReference type="PRINTS" id="PR00480">
    <property type="entry name" value="ASTACIN"/>
</dbReference>
<dbReference type="SUPFAM" id="SSF49854">
    <property type="entry name" value="Spermadhesin, CUB domain"/>
    <property type="match status" value="1"/>
</dbReference>
<evidence type="ECO:0000256" key="4">
    <source>
        <dbReference type="ARBA" id="ARBA00022723"/>
    </source>
</evidence>
<dbReference type="GO" id="GO:0005576">
    <property type="term" value="C:extracellular region"/>
    <property type="evidence" value="ECO:0007669"/>
    <property type="project" value="UniProtKB-SubCell"/>
</dbReference>
<dbReference type="Proteomes" id="UP000095284">
    <property type="component" value="Unplaced"/>
</dbReference>
<reference evidence="15" key="1">
    <citation type="submission" date="2016-11" db="UniProtKB">
        <authorList>
            <consortium name="WormBaseParasite"/>
        </authorList>
    </citation>
    <scope>IDENTIFICATION</scope>
</reference>
<feature type="disulfide bond" evidence="10">
    <location>
        <begin position="582"/>
        <end position="616"/>
    </location>
</feature>
<dbReference type="InterPro" id="IPR000859">
    <property type="entry name" value="CUB_dom"/>
</dbReference>
<keyword evidence="5 11" id="KW-0378">Hydrolase</keyword>
<evidence type="ECO:0000256" key="3">
    <source>
        <dbReference type="ARBA" id="ARBA00022670"/>
    </source>
</evidence>
<evidence type="ECO:0000256" key="10">
    <source>
        <dbReference type="PROSITE-ProRule" id="PRU01005"/>
    </source>
</evidence>
<dbReference type="Gene3D" id="2.60.120.290">
    <property type="entry name" value="Spermadhesin, CUB domain"/>
    <property type="match status" value="1"/>
</dbReference>
<dbReference type="GO" id="GO:0004222">
    <property type="term" value="F:metalloendopeptidase activity"/>
    <property type="evidence" value="ECO:0007669"/>
    <property type="project" value="UniProtKB-UniRule"/>
</dbReference>
<dbReference type="GO" id="GO:0006508">
    <property type="term" value="P:proteolysis"/>
    <property type="evidence" value="ECO:0007669"/>
    <property type="project" value="UniProtKB-KW"/>
</dbReference>
<sequence length="683" mass="77097">MSCLLSALLYFVFLNGEAKVIVVTRSPESGVNKPLPPYQMRAVFMDAMSEHISESERVRGFLSLIQTRLAKKKIKLAKVEVQRDAELMQWIRAKDANQINQGLEGADVINQPVADYMFQSDMVLNTQQSRVLADAALQDLQEVDPLEGKNLTTQLHDIYGQIPEIKDENEENEDVEWAETLAEYEESIREKRETNSHKNCNKTLRHRRKRQAQTGPSFPKNQWTVGQPISYYFHSNLSPSTRNLIRKGIKFWEENTCITFEENGSFHPRVRFFQGGGCYSQVGKAFGQAEQVVSIGRGCEQFGIITHEVGHTMGFFHSQSRYDRDSYVKIVYSNLSPTLASQFSKQTESTNNNYGVPYDYGSVMHYADTDASKGVVTMLAKDKIYQHTMGNNVGPSFADLLAMNIYYGCTKNCANGVICRNGGFRRHDSCDTCICPSGFGGKDCSELPEGQFFAEKNCGQVIAASKEWQTLSNRVVSKQVTLADRHSSCTWHIKAPADEKVQIKLLDVYGACSAGCFYSGIEIKIKDFSMTGSRVCCQSDADNLGYLESEGDTAVIIAFSAYKTRGFKLQFRSVRYTSKPSCEDKQSDCARLSSLCSHARYYKLMSDRCPKTCLRCQPIIETKAETQIRNLAPDFDADEKPRPECDETEVCEHWQKNGFCESDFYSTEIKKRHCGKTCKLCNP</sequence>
<protein>
    <recommendedName>
        <fullName evidence="12">Metalloendopeptidase</fullName>
        <ecNumber evidence="12">3.4.24.-</ecNumber>
    </recommendedName>
</protein>
<dbReference type="EC" id="3.4.24.-" evidence="12"/>
<dbReference type="SMART" id="SM00235">
    <property type="entry name" value="ZnMc"/>
    <property type="match status" value="1"/>
</dbReference>
<dbReference type="InterPro" id="IPR024079">
    <property type="entry name" value="MetalloPept_cat_dom_sf"/>
</dbReference>
<evidence type="ECO:0000256" key="11">
    <source>
        <dbReference type="PROSITE-ProRule" id="PRU01211"/>
    </source>
</evidence>
<evidence type="ECO:0000256" key="7">
    <source>
        <dbReference type="ARBA" id="ARBA00023049"/>
    </source>
</evidence>
<dbReference type="InterPro" id="IPR035914">
    <property type="entry name" value="Sperma_CUB_dom_sf"/>
</dbReference>
<keyword evidence="3 11" id="KW-0645">Protease</keyword>
<keyword evidence="7 11" id="KW-0482">Metalloprotease</keyword>
<organism evidence="14 15">
    <name type="scientific">Bursaphelenchus xylophilus</name>
    <name type="common">Pinewood nematode worm</name>
    <name type="synonym">Aphelenchoides xylophilus</name>
    <dbReference type="NCBI Taxonomy" id="6326"/>
    <lineage>
        <taxon>Eukaryota</taxon>
        <taxon>Metazoa</taxon>
        <taxon>Ecdysozoa</taxon>
        <taxon>Nematoda</taxon>
        <taxon>Chromadorea</taxon>
        <taxon>Rhabditida</taxon>
        <taxon>Tylenchina</taxon>
        <taxon>Tylenchomorpha</taxon>
        <taxon>Aphelenchoidea</taxon>
        <taxon>Aphelenchoididae</taxon>
        <taxon>Bursaphelenchus</taxon>
    </lineage>
</organism>
<feature type="active site" evidence="11">
    <location>
        <position position="308"/>
    </location>
</feature>
<evidence type="ECO:0000256" key="1">
    <source>
        <dbReference type="ARBA" id="ARBA00002657"/>
    </source>
</evidence>
<dbReference type="CDD" id="cd04280">
    <property type="entry name" value="ZnMc_astacin_like"/>
    <property type="match status" value="1"/>
</dbReference>
<feature type="binding site" evidence="11">
    <location>
        <position position="307"/>
    </location>
    <ligand>
        <name>Zn(2+)</name>
        <dbReference type="ChEBI" id="CHEBI:29105"/>
        <note>catalytic</note>
    </ligand>
</feature>
<feature type="chain" id="PRO_5033203735" description="Metalloendopeptidase" evidence="12">
    <location>
        <begin position="19"/>
        <end position="683"/>
    </location>
</feature>
<dbReference type="AlphaFoldDB" id="A0A1I7RI72"/>
<dbReference type="WBParaSite" id="BXY_0040100.1">
    <property type="protein sequence ID" value="BXY_0040100.1"/>
    <property type="gene ID" value="BXY_0040100"/>
</dbReference>
<feature type="compositionally biased region" description="Basic residues" evidence="13">
    <location>
        <begin position="199"/>
        <end position="211"/>
    </location>
</feature>
<dbReference type="PROSITE" id="PS51670">
    <property type="entry name" value="SHKT"/>
    <property type="match status" value="2"/>
</dbReference>
<dbReference type="PROSITE" id="PS01186">
    <property type="entry name" value="EGF_2"/>
    <property type="match status" value="1"/>
</dbReference>
<dbReference type="InterPro" id="IPR006026">
    <property type="entry name" value="Peptidase_Metallo"/>
</dbReference>
<feature type="binding site" evidence="11">
    <location>
        <position position="311"/>
    </location>
    <ligand>
        <name>Zn(2+)</name>
        <dbReference type="ChEBI" id="CHEBI:29105"/>
        <note>catalytic</note>
    </ligand>
</feature>
<comment type="function">
    <text evidence="1">Metalloprotease.</text>
</comment>
<dbReference type="SMART" id="SM00042">
    <property type="entry name" value="CUB"/>
    <property type="match status" value="1"/>
</dbReference>
<accession>A0A1I7RI72</accession>
<evidence type="ECO:0000256" key="8">
    <source>
        <dbReference type="ARBA" id="ARBA00023145"/>
    </source>
</evidence>
<dbReference type="InterPro" id="IPR034035">
    <property type="entry name" value="Astacin-like_dom"/>
</dbReference>
<dbReference type="PANTHER" id="PTHR10127">
    <property type="entry name" value="DISCOIDIN, CUB, EGF, LAMININ , AND ZINC METALLOPROTEASE DOMAIN CONTAINING"/>
    <property type="match status" value="1"/>
</dbReference>
<dbReference type="Gene3D" id="1.10.10.1940">
    <property type="match status" value="2"/>
</dbReference>
<feature type="region of interest" description="Disordered" evidence="13">
    <location>
        <begin position="188"/>
        <end position="220"/>
    </location>
</feature>
<dbReference type="PROSITE" id="PS01180">
    <property type="entry name" value="CUB"/>
    <property type="match status" value="1"/>
</dbReference>
<dbReference type="eggNOG" id="KOG3714">
    <property type="taxonomic scope" value="Eukaryota"/>
</dbReference>
<evidence type="ECO:0000256" key="9">
    <source>
        <dbReference type="ARBA" id="ARBA00023157"/>
    </source>
</evidence>
<keyword evidence="4 11" id="KW-0479">Metal-binding</keyword>
<name>A0A1I7RI72_BURXY</name>
<evidence type="ECO:0000313" key="14">
    <source>
        <dbReference type="Proteomes" id="UP000095284"/>
    </source>
</evidence>
<dbReference type="GO" id="GO:0008270">
    <property type="term" value="F:zinc ion binding"/>
    <property type="evidence" value="ECO:0007669"/>
    <property type="project" value="UniProtKB-UniRule"/>
</dbReference>
<comment type="cofactor">
    <cofactor evidence="11 12">
        <name>Zn(2+)</name>
        <dbReference type="ChEBI" id="CHEBI:29105"/>
    </cofactor>
    <text evidence="11 12">Binds 1 zinc ion per subunit.</text>
</comment>